<evidence type="ECO:0000256" key="2">
    <source>
        <dbReference type="ARBA" id="ARBA00010509"/>
    </source>
</evidence>
<dbReference type="SUPFAM" id="SSF81296">
    <property type="entry name" value="E set domains"/>
    <property type="match status" value="1"/>
</dbReference>
<dbReference type="Pfam" id="PF04234">
    <property type="entry name" value="CopC"/>
    <property type="match status" value="1"/>
</dbReference>
<comment type="similarity">
    <text evidence="2">Belongs to the CopC family.</text>
</comment>
<comment type="caution">
    <text evidence="8">The sequence shown here is derived from an EMBL/GenBank/DDBJ whole genome shotgun (WGS) entry which is preliminary data.</text>
</comment>
<name>A0ABV6CRB8_9SPHN</name>
<dbReference type="InterPro" id="IPR014756">
    <property type="entry name" value="Ig_E-set"/>
</dbReference>
<evidence type="ECO:0000256" key="1">
    <source>
        <dbReference type="ARBA" id="ARBA00004418"/>
    </source>
</evidence>
<organism evidence="8 9">
    <name type="scientific">Novosphingobium soli</name>
    <dbReference type="NCBI Taxonomy" id="574956"/>
    <lineage>
        <taxon>Bacteria</taxon>
        <taxon>Pseudomonadati</taxon>
        <taxon>Pseudomonadota</taxon>
        <taxon>Alphaproteobacteria</taxon>
        <taxon>Sphingomonadales</taxon>
        <taxon>Sphingomonadaceae</taxon>
        <taxon>Novosphingobium</taxon>
    </lineage>
</organism>
<evidence type="ECO:0000256" key="3">
    <source>
        <dbReference type="ARBA" id="ARBA00022729"/>
    </source>
</evidence>
<keyword evidence="4" id="KW-0574">Periplasm</keyword>
<gene>
    <name evidence="8" type="primary">copC</name>
    <name evidence="8" type="ORF">ACFFJC_03235</name>
</gene>
<sequence length="127" mass="13125">MRPLPVFAALTAAASLFVSAPALAHPKLLSSTPAASASVAAPSRITLTFSEGLMPKLSGAEIVMAGMPGMPNHRMAVTGFQTAVDADGKTLVLTLARPLSAGTYQVAWHVVSTDTHRIQGNLAFTVK</sequence>
<protein>
    <submittedName>
        <fullName evidence="8">Copper homeostasis periplasmic binding protein CopC</fullName>
    </submittedName>
</protein>
<dbReference type="Gene3D" id="2.60.40.1220">
    <property type="match status" value="1"/>
</dbReference>
<accession>A0ABV6CRB8</accession>
<feature type="signal peptide" evidence="6">
    <location>
        <begin position="1"/>
        <end position="24"/>
    </location>
</feature>
<evidence type="ECO:0000259" key="7">
    <source>
        <dbReference type="Pfam" id="PF04234"/>
    </source>
</evidence>
<feature type="chain" id="PRO_5047066431" evidence="6">
    <location>
        <begin position="25"/>
        <end position="127"/>
    </location>
</feature>
<dbReference type="InterPro" id="IPR047685">
    <property type="entry name" value="CopC-like"/>
</dbReference>
<proteinExistence type="inferred from homology"/>
<keyword evidence="5" id="KW-0186">Copper</keyword>
<evidence type="ECO:0000256" key="6">
    <source>
        <dbReference type="SAM" id="SignalP"/>
    </source>
</evidence>
<evidence type="ECO:0000313" key="8">
    <source>
        <dbReference type="EMBL" id="MFC0203279.1"/>
    </source>
</evidence>
<evidence type="ECO:0000256" key="5">
    <source>
        <dbReference type="ARBA" id="ARBA00023008"/>
    </source>
</evidence>
<evidence type="ECO:0000313" key="9">
    <source>
        <dbReference type="Proteomes" id="UP001589798"/>
    </source>
</evidence>
<reference evidence="8 9" key="1">
    <citation type="submission" date="2024-09" db="EMBL/GenBank/DDBJ databases">
        <authorList>
            <person name="Sun Q."/>
            <person name="Mori K."/>
        </authorList>
    </citation>
    <scope>NUCLEOTIDE SEQUENCE [LARGE SCALE GENOMIC DNA]</scope>
    <source>
        <strain evidence="8 9">CCM 7706</strain>
    </source>
</reference>
<dbReference type="Proteomes" id="UP001589798">
    <property type="component" value="Unassembled WGS sequence"/>
</dbReference>
<comment type="subcellular location">
    <subcellularLocation>
        <location evidence="1">Periplasm</location>
    </subcellularLocation>
</comment>
<dbReference type="InterPro" id="IPR014755">
    <property type="entry name" value="Cu-Rt/internalin_Ig-like"/>
</dbReference>
<dbReference type="RefSeq" id="WP_379486059.1">
    <property type="nucleotide sequence ID" value="NZ_JBHLWK010000006.1"/>
</dbReference>
<evidence type="ECO:0000256" key="4">
    <source>
        <dbReference type="ARBA" id="ARBA00022764"/>
    </source>
</evidence>
<keyword evidence="9" id="KW-1185">Reference proteome</keyword>
<dbReference type="NCBIfam" id="NF033814">
    <property type="entry name" value="copper_CopC"/>
    <property type="match status" value="1"/>
</dbReference>
<dbReference type="InterPro" id="IPR007348">
    <property type="entry name" value="CopC_dom"/>
</dbReference>
<dbReference type="EMBL" id="JBHLWK010000006">
    <property type="protein sequence ID" value="MFC0203279.1"/>
    <property type="molecule type" value="Genomic_DNA"/>
</dbReference>
<keyword evidence="3 6" id="KW-0732">Signal</keyword>
<feature type="domain" description="CopC" evidence="7">
    <location>
        <begin position="25"/>
        <end position="126"/>
    </location>
</feature>